<feature type="compositionally biased region" description="Basic residues" evidence="1">
    <location>
        <begin position="59"/>
        <end position="69"/>
    </location>
</feature>
<dbReference type="GO" id="GO:0016213">
    <property type="term" value="F:acyl-CoA 6-desaturase activity"/>
    <property type="evidence" value="ECO:0007669"/>
    <property type="project" value="UniProtKB-EC"/>
</dbReference>
<feature type="compositionally biased region" description="Basic residues" evidence="1">
    <location>
        <begin position="214"/>
        <end position="224"/>
    </location>
</feature>
<dbReference type="AlphaFoldDB" id="A0A6J4NK19"/>
<protein>
    <submittedName>
        <fullName evidence="2">Linoleoyl-CoA desaturase</fullName>
        <ecNumber evidence="2">1.14.19.3</ecNumber>
    </submittedName>
</protein>
<sequence length="372" mass="40726">DPRDERAQRSPHHPAPPGEGPAPRAVPRRLRVRRAVGDHPGDGAAGAALRLHLDAAERRRPRAGRRRGRVLADRRLVVPAHRRRRPRGRRHPDRLPRPRGRAPAAVHLGAVERVDHAGAGRPAQRHELDVVVAQAHQAPRRPQPGGQGPRHRVVGAGLHPRRREAAGPGRLVVRRPPGLVLLPPAAPRGPEPARAEHQGPVRARRRQAPLGRAQLHHRAPRRLPRRDLPGAAPRQGRRLPRRPAGPLRPLHGLLLRAQPQGHAPGARVDEGRLPAPPGAHVPQHPRRALHHLAARRAEPPGRAPPVPEHAPPQPGPRPGGRAPVLRRARRGLHRDRPAHLVRHRRPVPEPGGPGRPRPVRVPAGRELPPPGL</sequence>
<feature type="region of interest" description="Disordered" evidence="1">
    <location>
        <begin position="1"/>
        <end position="101"/>
    </location>
</feature>
<feature type="compositionally biased region" description="Basic residues" evidence="1">
    <location>
        <begin position="80"/>
        <end position="100"/>
    </location>
</feature>
<keyword evidence="2" id="KW-0560">Oxidoreductase</keyword>
<feature type="non-terminal residue" evidence="2">
    <location>
        <position position="1"/>
    </location>
</feature>
<feature type="non-terminal residue" evidence="2">
    <location>
        <position position="372"/>
    </location>
</feature>
<feature type="compositionally biased region" description="Basic residues" evidence="1">
    <location>
        <begin position="283"/>
        <end position="294"/>
    </location>
</feature>
<accession>A0A6J4NK19</accession>
<evidence type="ECO:0000256" key="1">
    <source>
        <dbReference type="SAM" id="MobiDB-lite"/>
    </source>
</evidence>
<gene>
    <name evidence="2" type="ORF">AVDCRST_MAG35-215</name>
</gene>
<feature type="region of interest" description="Disordered" evidence="1">
    <location>
        <begin position="182"/>
        <end position="372"/>
    </location>
</feature>
<reference evidence="2" key="1">
    <citation type="submission" date="2020-02" db="EMBL/GenBank/DDBJ databases">
        <authorList>
            <person name="Meier V. D."/>
        </authorList>
    </citation>
    <scope>NUCLEOTIDE SEQUENCE</scope>
    <source>
        <strain evidence="2">AVDCRST_MAG35</strain>
    </source>
</reference>
<feature type="compositionally biased region" description="Basic residues" evidence="1">
    <location>
        <begin position="324"/>
        <end position="333"/>
    </location>
</feature>
<dbReference type="EC" id="1.14.19.3" evidence="2"/>
<name>A0A6J4NK19_9ACTN</name>
<proteinExistence type="predicted"/>
<feature type="compositionally biased region" description="Low complexity" evidence="1">
    <location>
        <begin position="242"/>
        <end position="257"/>
    </location>
</feature>
<evidence type="ECO:0000313" key="2">
    <source>
        <dbReference type="EMBL" id="CAA9387403.1"/>
    </source>
</evidence>
<dbReference type="EMBL" id="CADCUY010000041">
    <property type="protein sequence ID" value="CAA9387403.1"/>
    <property type="molecule type" value="Genomic_DNA"/>
</dbReference>
<feature type="compositionally biased region" description="Pro residues" evidence="1">
    <location>
        <begin position="301"/>
        <end position="317"/>
    </location>
</feature>
<organism evidence="2">
    <name type="scientific">uncultured Quadrisphaera sp</name>
    <dbReference type="NCBI Taxonomy" id="904978"/>
    <lineage>
        <taxon>Bacteria</taxon>
        <taxon>Bacillati</taxon>
        <taxon>Actinomycetota</taxon>
        <taxon>Actinomycetes</taxon>
        <taxon>Kineosporiales</taxon>
        <taxon>Kineosporiaceae</taxon>
        <taxon>Quadrisphaera</taxon>
        <taxon>environmental samples</taxon>
    </lineage>
</organism>